<sequence>MPKISFSDEIWSWKIKYLKESIEQLVFKKYEKGKENNHVCIGNQRPSC</sequence>
<protein>
    <submittedName>
        <fullName evidence="1">Uncharacterized protein</fullName>
    </submittedName>
</protein>
<gene>
    <name evidence="1" type="ORF">SSIN_0854</name>
</gene>
<dbReference type="STRING" id="176090.SSIN_0854"/>
<dbReference type="Proteomes" id="UP000030019">
    <property type="component" value="Unassembled WGS sequence"/>
</dbReference>
<dbReference type="AlphaFoldDB" id="A0A0A0DH61"/>
<dbReference type="PATRIC" id="fig|176090.4.peg.847"/>
<organism evidence="1 2">
    <name type="scientific">Streptococcus sinensis</name>
    <dbReference type="NCBI Taxonomy" id="176090"/>
    <lineage>
        <taxon>Bacteria</taxon>
        <taxon>Bacillati</taxon>
        <taxon>Bacillota</taxon>
        <taxon>Bacilli</taxon>
        <taxon>Lactobacillales</taxon>
        <taxon>Streptococcaceae</taxon>
        <taxon>Streptococcus</taxon>
    </lineage>
</organism>
<name>A0A0A0DH61_9STRE</name>
<evidence type="ECO:0000313" key="2">
    <source>
        <dbReference type="Proteomes" id="UP000030019"/>
    </source>
</evidence>
<evidence type="ECO:0000313" key="1">
    <source>
        <dbReference type="EMBL" id="KGM37409.1"/>
    </source>
</evidence>
<proteinExistence type="predicted"/>
<dbReference type="EMBL" id="JPEN01000055">
    <property type="protein sequence ID" value="KGM37409.1"/>
    <property type="molecule type" value="Genomic_DNA"/>
</dbReference>
<keyword evidence="2" id="KW-1185">Reference proteome</keyword>
<reference evidence="1 2" key="1">
    <citation type="submission" date="2014-06" db="EMBL/GenBank/DDBJ databases">
        <authorList>
            <person name="Teng J.L."/>
            <person name="Huang Y."/>
            <person name="Tse H."/>
            <person name="Lau S.K."/>
            <person name="Woo P.C."/>
        </authorList>
    </citation>
    <scope>NUCLEOTIDE SEQUENCE [LARGE SCALE GENOMIC DNA]</scope>
    <source>
        <strain evidence="1 2">HKU4</strain>
    </source>
</reference>
<comment type="caution">
    <text evidence="1">The sequence shown here is derived from an EMBL/GenBank/DDBJ whole genome shotgun (WGS) entry which is preliminary data.</text>
</comment>
<accession>A0A0A0DH61</accession>